<feature type="compositionally biased region" description="Polar residues" evidence="1">
    <location>
        <begin position="591"/>
        <end position="604"/>
    </location>
</feature>
<feature type="compositionally biased region" description="Low complexity" evidence="1">
    <location>
        <begin position="199"/>
        <end position="208"/>
    </location>
</feature>
<feature type="region of interest" description="Disordered" evidence="1">
    <location>
        <begin position="656"/>
        <end position="693"/>
    </location>
</feature>
<dbReference type="EMBL" id="HBNR01046656">
    <property type="protein sequence ID" value="CAE4608255.1"/>
    <property type="molecule type" value="Transcribed_RNA"/>
</dbReference>
<evidence type="ECO:0000256" key="1">
    <source>
        <dbReference type="SAM" id="MobiDB-lite"/>
    </source>
</evidence>
<dbReference type="AlphaFoldDB" id="A0A7S4VXA4"/>
<organism evidence="2">
    <name type="scientific">Alexandrium monilatum</name>
    <dbReference type="NCBI Taxonomy" id="311494"/>
    <lineage>
        <taxon>Eukaryota</taxon>
        <taxon>Sar</taxon>
        <taxon>Alveolata</taxon>
        <taxon>Dinophyceae</taxon>
        <taxon>Gonyaulacales</taxon>
        <taxon>Pyrocystaceae</taxon>
        <taxon>Alexandrium</taxon>
    </lineage>
</organism>
<feature type="region of interest" description="Disordered" evidence="1">
    <location>
        <begin position="727"/>
        <end position="791"/>
    </location>
</feature>
<name>A0A7S4VXA4_9DINO</name>
<protein>
    <submittedName>
        <fullName evidence="2">Uncharacterized protein</fullName>
    </submittedName>
</protein>
<feature type="compositionally biased region" description="Low complexity" evidence="1">
    <location>
        <begin position="219"/>
        <end position="233"/>
    </location>
</feature>
<evidence type="ECO:0000313" key="2">
    <source>
        <dbReference type="EMBL" id="CAE4608255.1"/>
    </source>
</evidence>
<feature type="compositionally biased region" description="Basic and acidic residues" evidence="1">
    <location>
        <begin position="565"/>
        <end position="588"/>
    </location>
</feature>
<feature type="region of interest" description="Disordered" evidence="1">
    <location>
        <begin position="1"/>
        <end position="131"/>
    </location>
</feature>
<accession>A0A7S4VXA4</accession>
<sequence>MFSSASATMRHAKSTSDLGQPGLRNRGQSARFSPDLSPVTARVGFGDRGHALGVRGASPPLLHRPTSPRTEASARAGYQVVVPSRNYTPTSPIQGLRSAQGIPRTASPSGGPGRSTPPSRSRRQTTATEVTVSWAGSLPAPVQLGSPAEVVQRHPGCGVALSWMPTSGAQVPGSVAAARHASANAPAGLVPASRPVAAMAPPSSAQAATGTAVPRTARQSAPQPQSPPSTAAAVLRPWAAGSRALAASPSGQPPVVAQQPPAALGGHARPQACAQGSVSLEAPARTAGAAAVLGSSPSTCSLPATLTSPSDTLMAQNGSSDVGQAELQDVIMDRIATVHRDVRRMQVALMRRSAGARLPLRTSMGYPEAGCGTGEAPSMFTARLRSPPSVEVAATRIQRWWRGRAISKANSRNVSLSPSGVCRSAHADQAAGAGVHDGNRLRGFDSLNGSMRHSVGYGKAVSPECTGRKPFTAVHTAASRIQQSWRVHKWRRRFVEHSAREVGWLGSLEWLQRHSLLYGTELADSEDVKWWTRHRAYAPLDSEVDPWGCTKLREHLHRIWYGNRPSEDAQEPPRDRHREQERSREPGRNQRGLQRQSEASTSQGRLLLQPYAGASASTRSPPRTERAIGPASGQMVQPVMCNRGVSLSPRREAPWARCEAASRGPRPVFGPTPPQSLTSPPQSQRSTRPLAAAAAAIPSPAMLPQTLLNSRGGPVSPLQSQSITVPTAPALQPQPAGSRVSLPLGVTGSLQQHPPAAQHRAPPSGNPSPSLAVYRQVQHKPQAWGRRSDSEPALQQFFLSGAAPVQLPSASEMPGS</sequence>
<feature type="compositionally biased region" description="Low complexity" evidence="1">
    <location>
        <begin position="675"/>
        <end position="693"/>
    </location>
</feature>
<feature type="compositionally biased region" description="Low complexity" evidence="1">
    <location>
        <begin position="253"/>
        <end position="263"/>
    </location>
</feature>
<gene>
    <name evidence="2" type="ORF">AMON00008_LOCUS32478</name>
</gene>
<feature type="compositionally biased region" description="Low complexity" evidence="1">
    <location>
        <begin position="751"/>
        <end position="763"/>
    </location>
</feature>
<reference evidence="2" key="1">
    <citation type="submission" date="2021-01" db="EMBL/GenBank/DDBJ databases">
        <authorList>
            <person name="Corre E."/>
            <person name="Pelletier E."/>
            <person name="Niang G."/>
            <person name="Scheremetjew M."/>
            <person name="Finn R."/>
            <person name="Kale V."/>
            <person name="Holt S."/>
            <person name="Cochrane G."/>
            <person name="Meng A."/>
            <person name="Brown T."/>
            <person name="Cohen L."/>
        </authorList>
    </citation>
    <scope>NUCLEOTIDE SEQUENCE</scope>
    <source>
        <strain evidence="2">CCMP3105</strain>
    </source>
</reference>
<dbReference type="PROSITE" id="PS50096">
    <property type="entry name" value="IQ"/>
    <property type="match status" value="1"/>
</dbReference>
<feature type="compositionally biased region" description="Low complexity" evidence="1">
    <location>
        <begin position="103"/>
        <end position="128"/>
    </location>
</feature>
<feature type="region of interest" description="Disordered" evidence="1">
    <location>
        <begin position="199"/>
        <end position="270"/>
    </location>
</feature>
<proteinExistence type="predicted"/>
<feature type="region of interest" description="Disordered" evidence="1">
    <location>
        <begin position="563"/>
        <end position="635"/>
    </location>
</feature>